<dbReference type="GO" id="GO:0009506">
    <property type="term" value="C:plasmodesma"/>
    <property type="evidence" value="ECO:0007669"/>
    <property type="project" value="TreeGrafter"/>
</dbReference>
<evidence type="ECO:0000256" key="1">
    <source>
        <dbReference type="ARBA" id="ARBA00004370"/>
    </source>
</evidence>
<keyword evidence="3" id="KW-1133">Transmembrane helix</keyword>
<evidence type="ECO:0000256" key="3">
    <source>
        <dbReference type="SAM" id="Phobius"/>
    </source>
</evidence>
<dbReference type="EMBL" id="JAQQAF010000005">
    <property type="protein sequence ID" value="KAJ8484931.1"/>
    <property type="molecule type" value="Genomic_DNA"/>
</dbReference>
<sequence length="210" mass="23819">MSGKDCGDHGKWCERRKRYQRVLGCIVGFIILVLLIILIIWLVLRPTKPRFYLQDAVVLQFNYTGPPSNLLSTVIQVTVASRNPNDRIGIYYDRINVYAAYKYQQISLVTALPPMYQGHNDVVVWSPYIFGPNVPVAPYLCNTLTQDESSGFLIIHVKIDGRIRWKVGSWTSDQYRLFVSCPAFLTFQNGRSGSGATVKFQQMSACSVEV</sequence>
<evidence type="ECO:0000313" key="5">
    <source>
        <dbReference type="Proteomes" id="UP001222027"/>
    </source>
</evidence>
<evidence type="ECO:0008006" key="6">
    <source>
        <dbReference type="Google" id="ProtNLM"/>
    </source>
</evidence>
<evidence type="ECO:0000256" key="2">
    <source>
        <dbReference type="ARBA" id="ARBA00023136"/>
    </source>
</evidence>
<dbReference type="PANTHER" id="PTHR31415:SF166">
    <property type="entry name" value="LATE EMBRYOGENESIS ABUNDANT (LEA) HYDROXYPROLINE-RICH GLYCOPROTEIN FAMILY"/>
    <property type="match status" value="1"/>
</dbReference>
<organism evidence="4 5">
    <name type="scientific">Ensete ventricosum</name>
    <name type="common">Abyssinian banana</name>
    <name type="synonym">Musa ensete</name>
    <dbReference type="NCBI Taxonomy" id="4639"/>
    <lineage>
        <taxon>Eukaryota</taxon>
        <taxon>Viridiplantae</taxon>
        <taxon>Streptophyta</taxon>
        <taxon>Embryophyta</taxon>
        <taxon>Tracheophyta</taxon>
        <taxon>Spermatophyta</taxon>
        <taxon>Magnoliopsida</taxon>
        <taxon>Liliopsida</taxon>
        <taxon>Zingiberales</taxon>
        <taxon>Musaceae</taxon>
        <taxon>Ensete</taxon>
    </lineage>
</organism>
<gene>
    <name evidence="4" type="ORF">OPV22_017416</name>
</gene>
<comment type="subcellular location">
    <subcellularLocation>
        <location evidence="1">Membrane</location>
    </subcellularLocation>
</comment>
<keyword evidence="5" id="KW-1185">Reference proteome</keyword>
<keyword evidence="3" id="KW-0812">Transmembrane</keyword>
<reference evidence="4 5" key="1">
    <citation type="submission" date="2022-12" db="EMBL/GenBank/DDBJ databases">
        <title>Chromosome-scale assembly of the Ensete ventricosum genome.</title>
        <authorList>
            <person name="Dussert Y."/>
            <person name="Stocks J."/>
            <person name="Wendawek A."/>
            <person name="Woldeyes F."/>
            <person name="Nichols R.A."/>
            <person name="Borrell J.S."/>
        </authorList>
    </citation>
    <scope>NUCLEOTIDE SEQUENCE [LARGE SCALE GENOMIC DNA]</scope>
    <source>
        <strain evidence="5">cv. Maze</strain>
        <tissue evidence="4">Seeds</tissue>
    </source>
</reference>
<dbReference type="InterPro" id="IPR044839">
    <property type="entry name" value="NDR1-like"/>
</dbReference>
<feature type="transmembrane region" description="Helical" evidence="3">
    <location>
        <begin position="21"/>
        <end position="44"/>
    </location>
</feature>
<dbReference type="GO" id="GO:0098542">
    <property type="term" value="P:defense response to other organism"/>
    <property type="evidence" value="ECO:0007669"/>
    <property type="project" value="InterPro"/>
</dbReference>
<dbReference type="AlphaFoldDB" id="A0AAV8PEY0"/>
<evidence type="ECO:0000313" key="4">
    <source>
        <dbReference type="EMBL" id="KAJ8484931.1"/>
    </source>
</evidence>
<dbReference type="GO" id="GO:0005886">
    <property type="term" value="C:plasma membrane"/>
    <property type="evidence" value="ECO:0007669"/>
    <property type="project" value="TreeGrafter"/>
</dbReference>
<comment type="caution">
    <text evidence="4">The sequence shown here is derived from an EMBL/GenBank/DDBJ whole genome shotgun (WGS) entry which is preliminary data.</text>
</comment>
<accession>A0AAV8PEY0</accession>
<proteinExistence type="predicted"/>
<dbReference type="PANTHER" id="PTHR31415">
    <property type="entry name" value="OS05G0367900 PROTEIN"/>
    <property type="match status" value="1"/>
</dbReference>
<dbReference type="Proteomes" id="UP001222027">
    <property type="component" value="Unassembled WGS sequence"/>
</dbReference>
<name>A0AAV8PEY0_ENSVE</name>
<protein>
    <recommendedName>
        <fullName evidence="6">Late embryogenesis abundant protein LEA-2 subgroup domain-containing protein</fullName>
    </recommendedName>
</protein>
<keyword evidence="2 3" id="KW-0472">Membrane</keyword>